<dbReference type="EMBL" id="JADGJD010003163">
    <property type="protein sequence ID" value="KAJ3025213.1"/>
    <property type="molecule type" value="Genomic_DNA"/>
</dbReference>
<comment type="caution">
    <text evidence="2">The sequence shown here is derived from an EMBL/GenBank/DDBJ whole genome shotgun (WGS) entry which is preliminary data.</text>
</comment>
<dbReference type="AlphaFoldDB" id="A0AAD5RZ91"/>
<evidence type="ECO:0000313" key="2">
    <source>
        <dbReference type="EMBL" id="KAJ3025213.1"/>
    </source>
</evidence>
<evidence type="ECO:0000256" key="1">
    <source>
        <dbReference type="SAM" id="MobiDB-lite"/>
    </source>
</evidence>
<name>A0AAD5RZ91_9FUNG</name>
<keyword evidence="3" id="KW-1185">Reference proteome</keyword>
<organism evidence="2 3">
    <name type="scientific">Rhizophlyctis rosea</name>
    <dbReference type="NCBI Taxonomy" id="64517"/>
    <lineage>
        <taxon>Eukaryota</taxon>
        <taxon>Fungi</taxon>
        <taxon>Fungi incertae sedis</taxon>
        <taxon>Chytridiomycota</taxon>
        <taxon>Chytridiomycota incertae sedis</taxon>
        <taxon>Chytridiomycetes</taxon>
        <taxon>Rhizophlyctidales</taxon>
        <taxon>Rhizophlyctidaceae</taxon>
        <taxon>Rhizophlyctis</taxon>
    </lineage>
</organism>
<sequence length="162" mass="18338">QQQQQSPSFDFTQSLLLQTRTLLTQTLSTPPAPTQKDTIPDTIISLVKYSLSLHTYLTSQDSTTYDIPSHQQPHQDSSSSARTKAKRKALDEYRVAAEDLARRTRDYVATLARMEEVEREGAVAGTRRLSQHNVVVDVMEATDVLMMRLAQIREIYDGKGRK</sequence>
<dbReference type="Proteomes" id="UP001212841">
    <property type="component" value="Unassembled WGS sequence"/>
</dbReference>
<proteinExistence type="predicted"/>
<evidence type="ECO:0000313" key="3">
    <source>
        <dbReference type="Proteomes" id="UP001212841"/>
    </source>
</evidence>
<reference evidence="2" key="1">
    <citation type="submission" date="2020-05" db="EMBL/GenBank/DDBJ databases">
        <title>Phylogenomic resolution of chytrid fungi.</title>
        <authorList>
            <person name="Stajich J.E."/>
            <person name="Amses K."/>
            <person name="Simmons R."/>
            <person name="Seto K."/>
            <person name="Myers J."/>
            <person name="Bonds A."/>
            <person name="Quandt C.A."/>
            <person name="Barry K."/>
            <person name="Liu P."/>
            <person name="Grigoriev I."/>
            <person name="Longcore J.E."/>
            <person name="James T.Y."/>
        </authorList>
    </citation>
    <scope>NUCLEOTIDE SEQUENCE</scope>
    <source>
        <strain evidence="2">JEL0318</strain>
    </source>
</reference>
<feature type="compositionally biased region" description="Low complexity" evidence="1">
    <location>
        <begin position="68"/>
        <end position="82"/>
    </location>
</feature>
<gene>
    <name evidence="2" type="ORF">HK097_006731</name>
</gene>
<feature type="non-terminal residue" evidence="2">
    <location>
        <position position="1"/>
    </location>
</feature>
<feature type="region of interest" description="Disordered" evidence="1">
    <location>
        <begin position="64"/>
        <end position="86"/>
    </location>
</feature>
<accession>A0AAD5RZ91</accession>
<protein>
    <submittedName>
        <fullName evidence="2">Uncharacterized protein</fullName>
    </submittedName>
</protein>